<name>A0A7M4EYM1_CROPO</name>
<evidence type="ECO:0000256" key="1">
    <source>
        <dbReference type="ARBA" id="ARBA00004430"/>
    </source>
</evidence>
<evidence type="ECO:0000313" key="6">
    <source>
        <dbReference type="Ensembl" id="ENSCPRP00005016832.1"/>
    </source>
</evidence>
<comment type="subcellular location">
    <subcellularLocation>
        <location evidence="1">Cytoplasm</location>
        <location evidence="1">Cytoskeleton</location>
        <location evidence="1">Cilium axoneme</location>
    </subcellularLocation>
</comment>
<feature type="compositionally biased region" description="Basic residues" evidence="5">
    <location>
        <begin position="136"/>
        <end position="146"/>
    </location>
</feature>
<evidence type="ECO:0000313" key="7">
    <source>
        <dbReference type="Proteomes" id="UP000594220"/>
    </source>
</evidence>
<evidence type="ECO:0000256" key="3">
    <source>
        <dbReference type="ARBA" id="ARBA00023212"/>
    </source>
</evidence>
<accession>A0A7M4EYM1</accession>
<evidence type="ECO:0000256" key="2">
    <source>
        <dbReference type="ARBA" id="ARBA00022490"/>
    </source>
</evidence>
<feature type="region of interest" description="Disordered" evidence="5">
    <location>
        <begin position="1"/>
        <end position="68"/>
    </location>
</feature>
<dbReference type="GeneTree" id="ENSGT00940000154745"/>
<keyword evidence="4" id="KW-0966">Cell projection</keyword>
<sequence length="321" mass="35100">HGPPARARGRARARPPPPHHRLRPRSEAEGTPAPAPGRAAVPGRRARRSPPARAACDAFTKQQASGGACAFRPRARSTLARVVRCPRPAAARARGRLQVPASSGGRQQRAVTGSRGHRRHHGNAERRAGPPGTRIGRPRYHGASRSVRRDRAAKGKARAAQGRLVLRKGPFLRMEKEDGPQSGSCLEEEEQLRSRANRNPEEKKMTSAEKLSSSSETEKAKAASLPPCANPGNPVFSCMLDPKTLTTNNFLTKPQLLLFKTTSGEYGAIPPTPQMVPCKYHAKVQTFSKQLLTCGLRQHNYINTAIDKSRVYDYPNLQHTL</sequence>
<dbReference type="GO" id="GO:0035082">
    <property type="term" value="P:axoneme assembly"/>
    <property type="evidence" value="ECO:0007669"/>
    <property type="project" value="InterPro"/>
</dbReference>
<evidence type="ECO:0000256" key="5">
    <source>
        <dbReference type="SAM" id="MobiDB-lite"/>
    </source>
</evidence>
<dbReference type="Pfam" id="PF14892">
    <property type="entry name" value="PIRC1_2"/>
    <property type="match status" value="1"/>
</dbReference>
<reference evidence="6" key="1">
    <citation type="submission" date="2025-08" db="UniProtKB">
        <authorList>
            <consortium name="Ensembl"/>
        </authorList>
    </citation>
    <scope>IDENTIFICATION</scope>
</reference>
<dbReference type="Ensembl" id="ENSCPRT00005019714.1">
    <property type="protein sequence ID" value="ENSCPRP00005016832.1"/>
    <property type="gene ID" value="ENSCPRG00005011735.1"/>
</dbReference>
<feature type="compositionally biased region" description="Basic and acidic residues" evidence="5">
    <location>
        <begin position="198"/>
        <end position="207"/>
    </location>
</feature>
<proteinExistence type="predicted"/>
<evidence type="ECO:0000256" key="4">
    <source>
        <dbReference type="ARBA" id="ARBA00023273"/>
    </source>
</evidence>
<feature type="compositionally biased region" description="Polar residues" evidence="5">
    <location>
        <begin position="100"/>
        <end position="111"/>
    </location>
</feature>
<organism evidence="6 7">
    <name type="scientific">Crocodylus porosus</name>
    <name type="common">Saltwater crocodile</name>
    <name type="synonym">Estuarine crocodile</name>
    <dbReference type="NCBI Taxonomy" id="8502"/>
    <lineage>
        <taxon>Eukaryota</taxon>
        <taxon>Metazoa</taxon>
        <taxon>Chordata</taxon>
        <taxon>Craniata</taxon>
        <taxon>Vertebrata</taxon>
        <taxon>Euteleostomi</taxon>
        <taxon>Archelosauria</taxon>
        <taxon>Archosauria</taxon>
        <taxon>Crocodylia</taxon>
        <taxon>Longirostres</taxon>
        <taxon>Crocodylidae</taxon>
        <taxon>Crocodylus</taxon>
    </lineage>
</organism>
<keyword evidence="3" id="KW-0206">Cytoskeleton</keyword>
<keyword evidence="2" id="KW-0963">Cytoplasm</keyword>
<dbReference type="PANTHER" id="PTHR20899">
    <property type="entry name" value="PIERCE HOMOLOG"/>
    <property type="match status" value="1"/>
</dbReference>
<keyword evidence="7" id="KW-1185">Reference proteome</keyword>
<reference evidence="6" key="2">
    <citation type="submission" date="2025-09" db="UniProtKB">
        <authorList>
            <consortium name="Ensembl"/>
        </authorList>
    </citation>
    <scope>IDENTIFICATION</scope>
</reference>
<dbReference type="GO" id="GO:0005879">
    <property type="term" value="C:axonemal microtubule"/>
    <property type="evidence" value="ECO:0007669"/>
    <property type="project" value="InterPro"/>
</dbReference>
<gene>
    <name evidence="6" type="primary">PIERCE2</name>
</gene>
<dbReference type="PANTHER" id="PTHR20899:SF4">
    <property type="entry name" value="PIERCER OF MICROTUBULE WALL 2 PROTEIN"/>
    <property type="match status" value="1"/>
</dbReference>
<dbReference type="AlphaFoldDB" id="A0A7M4EYM1"/>
<feature type="region of interest" description="Disordered" evidence="5">
    <location>
        <begin position="89"/>
        <end position="226"/>
    </location>
</feature>
<dbReference type="Proteomes" id="UP000594220">
    <property type="component" value="Unplaced"/>
</dbReference>
<protein>
    <submittedName>
        <fullName evidence="6">Uncharacterized protein</fullName>
    </submittedName>
</protein>
<dbReference type="InterPro" id="IPR026507">
    <property type="entry name" value="PIRC1/2"/>
</dbReference>
<feature type="compositionally biased region" description="Basic residues" evidence="5">
    <location>
        <begin position="7"/>
        <end position="23"/>
    </location>
</feature>